<keyword evidence="3" id="KW-1185">Reference proteome</keyword>
<protein>
    <recommendedName>
        <fullName evidence="4">Lipoprotein</fullName>
    </recommendedName>
</protein>
<comment type="caution">
    <text evidence="2">The sequence shown here is derived from an EMBL/GenBank/DDBJ whole genome shotgun (WGS) entry which is preliminary data.</text>
</comment>
<evidence type="ECO:0000313" key="3">
    <source>
        <dbReference type="Proteomes" id="UP001165633"/>
    </source>
</evidence>
<reference evidence="2" key="1">
    <citation type="submission" date="2022-07" db="EMBL/GenBank/DDBJ databases">
        <title>Bombella genomes.</title>
        <authorList>
            <person name="Harer L."/>
            <person name="Styblova S."/>
            <person name="Ehrmann M."/>
        </authorList>
    </citation>
    <scope>NUCLEOTIDE SEQUENCE</scope>
    <source>
        <strain evidence="2">TMW 2.2559</strain>
    </source>
</reference>
<dbReference type="PROSITE" id="PS51257">
    <property type="entry name" value="PROKAR_LIPOPROTEIN"/>
    <property type="match status" value="1"/>
</dbReference>
<dbReference type="Proteomes" id="UP001165633">
    <property type="component" value="Unassembled WGS sequence"/>
</dbReference>
<proteinExistence type="predicted"/>
<name>A0ABT3WA96_9PROT</name>
<feature type="region of interest" description="Disordered" evidence="1">
    <location>
        <begin position="31"/>
        <end position="52"/>
    </location>
</feature>
<sequence>MRFFQSSVMKGAMLALMGGIFLLGLSACGRQGSPQPPGPSDKVTYPQIYPPE</sequence>
<gene>
    <name evidence="2" type="ORF">NQF87_02515</name>
</gene>
<dbReference type="EMBL" id="JANIDV010000001">
    <property type="protein sequence ID" value="MCX5615856.1"/>
    <property type="molecule type" value="Genomic_DNA"/>
</dbReference>
<evidence type="ECO:0000313" key="2">
    <source>
        <dbReference type="EMBL" id="MCX5615856.1"/>
    </source>
</evidence>
<accession>A0ABT3WA96</accession>
<evidence type="ECO:0008006" key="4">
    <source>
        <dbReference type="Google" id="ProtNLM"/>
    </source>
</evidence>
<dbReference type="RefSeq" id="WP_266127044.1">
    <property type="nucleotide sequence ID" value="NZ_JANIDV010000001.1"/>
</dbReference>
<organism evidence="2 3">
    <name type="scientific">Bombella dulcis</name>
    <dbReference type="NCBI Taxonomy" id="2967339"/>
    <lineage>
        <taxon>Bacteria</taxon>
        <taxon>Pseudomonadati</taxon>
        <taxon>Pseudomonadota</taxon>
        <taxon>Alphaproteobacteria</taxon>
        <taxon>Acetobacterales</taxon>
        <taxon>Acetobacteraceae</taxon>
        <taxon>Bombella</taxon>
    </lineage>
</organism>
<evidence type="ECO:0000256" key="1">
    <source>
        <dbReference type="SAM" id="MobiDB-lite"/>
    </source>
</evidence>